<dbReference type="Pfam" id="PF00400">
    <property type="entry name" value="WD40"/>
    <property type="match status" value="2"/>
</dbReference>
<reference evidence="10 11" key="1">
    <citation type="submission" date="2014-11" db="EMBL/GenBank/DDBJ databases">
        <authorList>
            <person name="Zhu J."/>
            <person name="Qi W."/>
            <person name="Song R."/>
        </authorList>
    </citation>
    <scope>NUCLEOTIDE SEQUENCE [LARGE SCALE GENOMIC DNA]</scope>
</reference>
<dbReference type="GO" id="GO:0007019">
    <property type="term" value="P:microtubule depolymerization"/>
    <property type="evidence" value="ECO:0007669"/>
    <property type="project" value="TreeGrafter"/>
</dbReference>
<keyword evidence="2" id="KW-0963">Cytoplasm</keyword>
<evidence type="ECO:0000256" key="2">
    <source>
        <dbReference type="ARBA" id="ARBA00022490"/>
    </source>
</evidence>
<keyword evidence="4" id="KW-0677">Repeat</keyword>
<dbReference type="PROSITE" id="PS50082">
    <property type="entry name" value="WD_REPEATS_2"/>
    <property type="match status" value="2"/>
</dbReference>
<dbReference type="VEuPathDB" id="CryptoDB:Vbra_16387"/>
<dbReference type="InterPro" id="IPR024977">
    <property type="entry name" value="Apc4-like_WD40_dom"/>
</dbReference>
<accession>A0A0G4FX01</accession>
<dbReference type="PROSITE" id="PS50294">
    <property type="entry name" value="WD_REPEATS_REGION"/>
    <property type="match status" value="1"/>
</dbReference>
<feature type="compositionally biased region" description="Basic and acidic residues" evidence="7">
    <location>
        <begin position="713"/>
        <end position="723"/>
    </location>
</feature>
<dbReference type="GO" id="GO:0008352">
    <property type="term" value="C:katanin complex"/>
    <property type="evidence" value="ECO:0007669"/>
    <property type="project" value="TreeGrafter"/>
</dbReference>
<evidence type="ECO:0000256" key="7">
    <source>
        <dbReference type="SAM" id="MobiDB-lite"/>
    </source>
</evidence>
<feature type="repeat" description="WD" evidence="6">
    <location>
        <begin position="117"/>
        <end position="160"/>
    </location>
</feature>
<feature type="domain" description="Katanin p80 subunit C-terminal" evidence="9">
    <location>
        <begin position="842"/>
        <end position="1009"/>
    </location>
</feature>
<dbReference type="InterPro" id="IPR036322">
    <property type="entry name" value="WD40_repeat_dom_sf"/>
</dbReference>
<dbReference type="OMA" id="ASERMAC"/>
<name>A0A0G4FX01_VITBC</name>
<evidence type="ECO:0000259" key="8">
    <source>
        <dbReference type="Pfam" id="PF12894"/>
    </source>
</evidence>
<feature type="compositionally biased region" description="Low complexity" evidence="7">
    <location>
        <begin position="350"/>
        <end position="364"/>
    </location>
</feature>
<feature type="region of interest" description="Disordered" evidence="7">
    <location>
        <begin position="568"/>
        <end position="630"/>
    </location>
</feature>
<dbReference type="InterPro" id="IPR019775">
    <property type="entry name" value="WD40_repeat_CS"/>
</dbReference>
<evidence type="ECO:0000256" key="3">
    <source>
        <dbReference type="ARBA" id="ARBA00022574"/>
    </source>
</evidence>
<feature type="compositionally biased region" description="Basic and acidic residues" evidence="7">
    <location>
        <begin position="390"/>
        <end position="407"/>
    </location>
</feature>
<dbReference type="SUPFAM" id="SSF50978">
    <property type="entry name" value="WD40 repeat-like"/>
    <property type="match status" value="1"/>
</dbReference>
<dbReference type="Pfam" id="PF12894">
    <property type="entry name" value="ANAPC4_WD40"/>
    <property type="match status" value="1"/>
</dbReference>
<dbReference type="OrthoDB" id="308449at2759"/>
<gene>
    <name evidence="10" type="ORF">Vbra_16387</name>
</gene>
<comment type="subcellular location">
    <subcellularLocation>
        <location evidence="1">Cytoplasm</location>
        <location evidence="1">Cytoskeleton</location>
    </subcellularLocation>
</comment>
<dbReference type="InterPro" id="IPR015943">
    <property type="entry name" value="WD40/YVTN_repeat-like_dom_sf"/>
</dbReference>
<feature type="region of interest" description="Disordered" evidence="7">
    <location>
        <begin position="350"/>
        <end position="518"/>
    </location>
</feature>
<evidence type="ECO:0000259" key="9">
    <source>
        <dbReference type="Pfam" id="PF13925"/>
    </source>
</evidence>
<dbReference type="InterPro" id="IPR001680">
    <property type="entry name" value="WD40_rpt"/>
</dbReference>
<dbReference type="PANTHER" id="PTHR19845">
    <property type="entry name" value="KATANIN P80 SUBUNIT"/>
    <property type="match status" value="1"/>
</dbReference>
<dbReference type="Proteomes" id="UP000041254">
    <property type="component" value="Unassembled WGS sequence"/>
</dbReference>
<feature type="region of interest" description="Disordered" evidence="7">
    <location>
        <begin position="650"/>
        <end position="767"/>
    </location>
</feature>
<proteinExistence type="predicted"/>
<dbReference type="PROSITE" id="PS00678">
    <property type="entry name" value="WD_REPEATS_1"/>
    <property type="match status" value="1"/>
</dbReference>
<dbReference type="Gene3D" id="2.130.10.10">
    <property type="entry name" value="YVTN repeat-like/Quinoprotein amine dehydrogenase"/>
    <property type="match status" value="2"/>
</dbReference>
<dbReference type="SMART" id="SM00320">
    <property type="entry name" value="WD40"/>
    <property type="match status" value="5"/>
</dbReference>
<dbReference type="EMBL" id="CDMY01000510">
    <property type="protein sequence ID" value="CEM19322.1"/>
    <property type="molecule type" value="Genomic_DNA"/>
</dbReference>
<evidence type="ECO:0000256" key="1">
    <source>
        <dbReference type="ARBA" id="ARBA00004245"/>
    </source>
</evidence>
<protein>
    <submittedName>
        <fullName evidence="10">Uncharacterized protein</fullName>
    </submittedName>
</protein>
<dbReference type="AlphaFoldDB" id="A0A0G4FX01"/>
<dbReference type="Pfam" id="PF13925">
    <property type="entry name" value="Katanin_con80"/>
    <property type="match status" value="1"/>
</dbReference>
<keyword evidence="11" id="KW-1185">Reference proteome</keyword>
<feature type="domain" description="Anaphase-promoting complex subunit 4-like WD40" evidence="8">
    <location>
        <begin position="45"/>
        <end position="105"/>
    </location>
</feature>
<evidence type="ECO:0000313" key="10">
    <source>
        <dbReference type="EMBL" id="CEM19322.1"/>
    </source>
</evidence>
<keyword evidence="5" id="KW-0206">Cytoskeleton</keyword>
<dbReference type="InterPro" id="IPR028021">
    <property type="entry name" value="Katanin_C-terminal"/>
</dbReference>
<feature type="repeat" description="WD" evidence="6">
    <location>
        <begin position="204"/>
        <end position="245"/>
    </location>
</feature>
<feature type="compositionally biased region" description="Polar residues" evidence="7">
    <location>
        <begin position="569"/>
        <end position="579"/>
    </location>
</feature>
<dbReference type="STRING" id="1169540.A0A0G4FX01"/>
<sequence>MSDVNDASERMACPSLYLHVSKGCEFRVSVDVARPVGCLNLQGTLAALGSERGDIDIWDLTTQTKWREYGTSKGGVTGLAFHHTGNILFVGLETGGVRVYDISHNCSSMISSNDRGSCSHKAAVTCIAAQPNSDLPYVVSGGMDGTVKVWDLDKRTLVRTLRRTGSTSPVQHVRLNRTNQLVAGFQDGYCSWWDVREGREEQLFVAHSQAVKCVAIHDEFRMIASAGQDRLVKLFNFNSNTTTAERSHTHTSLAESDFTQSEIRALEFLGDGNFILVGQSNRIKLLDASDLKCGLLWSDQVVTNWRKLLTLSFVPLMPHDTHDSHTYRLAALTADGRKTELWDILVNSSAPSSSRESSISPSYSLRQPQKPAMSPPKAASGAAISCVSRDVSDQQHRSSRREREREWQGSAAARTGGSDGLPVSRPQGMRREDDKAPPPSFALPFRPKLLYLPRRPSMHPPDNSDDSLPLTSRSEQPREGPALSPVKATAMPGDSPRLPHSTTTHKQYHPAPLSQTTSATKGGIAFDLDLNSSNPHLAALLSHTQRDQDPLPSKGALRYAPGARRHVLCTSSPNGSGFSPTVVPPYATDVREDPIDENDAEESGGAGATETEKKGSRPSMGSEGEDEDPTMTRVQTMLKDFQLRVVSGKSQIESEAKTTGRDLLRQQPEEPKDSGAAAALPASQKRRERGIPTPITSTRAETEATEEPSSSRSGRDAPSESTDRLPFTQVPLLTPLSGVASSNPLARVRRKQQRDGMMGGGGAKDGAKVRMMGGLRAMGTGMGMGVGVGMGMREGWLPPWEGGVGAGMGLGGVDRRTRGEGERDADEAATLPPDSIDKIMDRHAVVMEAMNRRVRLIRSLRSLVERQDFVAAIEELRRCPADVGTVVDYFTAIEKANSVPLINLDVASRLLQILLDVLVKEGPRFDAILSFVLRHVGRLLDLHGGTIRENIATAHTHTKCPVDISHEERLARCTACYDVLESLSRVLTEQHAQRKDATGDGVRSLQRHLKLILDAKGTPAG</sequence>
<dbReference type="GO" id="GO:0008017">
    <property type="term" value="F:microtubule binding"/>
    <property type="evidence" value="ECO:0007669"/>
    <property type="project" value="InterPro"/>
</dbReference>
<evidence type="ECO:0000256" key="4">
    <source>
        <dbReference type="ARBA" id="ARBA00022737"/>
    </source>
</evidence>
<feature type="compositionally biased region" description="Basic and acidic residues" evidence="7">
    <location>
        <begin position="652"/>
        <end position="673"/>
    </location>
</feature>
<dbReference type="InParanoid" id="A0A0G4FX01"/>
<dbReference type="PANTHER" id="PTHR19845:SF0">
    <property type="entry name" value="KATANIN P80 WD40 REPEAT-CONTAINING SUBUNIT B1"/>
    <property type="match status" value="1"/>
</dbReference>
<evidence type="ECO:0000313" key="11">
    <source>
        <dbReference type="Proteomes" id="UP000041254"/>
    </source>
</evidence>
<evidence type="ECO:0000256" key="6">
    <source>
        <dbReference type="PROSITE-ProRule" id="PRU00221"/>
    </source>
</evidence>
<organism evidence="10 11">
    <name type="scientific">Vitrella brassicaformis (strain CCMP3155)</name>
    <dbReference type="NCBI Taxonomy" id="1169540"/>
    <lineage>
        <taxon>Eukaryota</taxon>
        <taxon>Sar</taxon>
        <taxon>Alveolata</taxon>
        <taxon>Colpodellida</taxon>
        <taxon>Vitrellaceae</taxon>
        <taxon>Vitrella</taxon>
    </lineage>
</organism>
<evidence type="ECO:0000256" key="5">
    <source>
        <dbReference type="ARBA" id="ARBA00023212"/>
    </source>
</evidence>
<keyword evidence="3 6" id="KW-0853">WD repeat</keyword>